<dbReference type="InterPro" id="IPR016130">
    <property type="entry name" value="Tyr_Pase_AS"/>
</dbReference>
<dbReference type="PANTHER" id="PTHR10159:SF519">
    <property type="entry name" value="DUAL SPECIFICITY PROTEIN PHOSPHATASE MPK3"/>
    <property type="match status" value="1"/>
</dbReference>
<dbReference type="GO" id="GO:0033550">
    <property type="term" value="F:MAP kinase tyrosine phosphatase activity"/>
    <property type="evidence" value="ECO:0007669"/>
    <property type="project" value="TreeGrafter"/>
</dbReference>
<dbReference type="Proteomes" id="UP000054408">
    <property type="component" value="Unassembled WGS sequence"/>
</dbReference>
<dbReference type="SUPFAM" id="SSF52799">
    <property type="entry name" value="(Phosphotyrosine protein) phosphatases II"/>
    <property type="match status" value="1"/>
</dbReference>
<evidence type="ECO:0000313" key="8">
    <source>
        <dbReference type="Proteomes" id="UP000054408"/>
    </source>
</evidence>
<dbReference type="InterPro" id="IPR020422">
    <property type="entry name" value="TYR_PHOSPHATASE_DUAL_dom"/>
</dbReference>
<sequence>MWQSDYCDCFQDMDSCCCGCFCLTCGVMRNKAWLDAEPFGGGDICIGIGMYLLNGLYGLGWPVTWWCVYQNRKRIVERYNILNSRGMPELECKDYCCLVCCTPCVVCQHVRELELRGARPQILPGKISEIVAGELYLGNQSASRDCKLLCLLGITTVVSVGCQAKTPTWFEVERHHLPQSDSDGDILATAAAAAELIDAANGAVLVHCQAGMSRSPAVVAAYLVTRRGYSPEEAWRTVVNARPKIRPRADFVVQVATLAEE</sequence>
<keyword evidence="8" id="KW-1185">Reference proteome</keyword>
<dbReference type="InterPro" id="IPR000340">
    <property type="entry name" value="Dual-sp_phosphatase_cat-dom"/>
</dbReference>
<dbReference type="GeneID" id="25570263"/>
<dbReference type="SMART" id="SM00195">
    <property type="entry name" value="DSPc"/>
    <property type="match status" value="1"/>
</dbReference>
<dbReference type="CDD" id="cd14498">
    <property type="entry name" value="DSP"/>
    <property type="match status" value="1"/>
</dbReference>
<feature type="domain" description="Tyrosine specific protein phosphatases" evidence="6">
    <location>
        <begin position="184"/>
        <end position="243"/>
    </location>
</feature>
<dbReference type="GO" id="GO:0008330">
    <property type="term" value="F:protein tyrosine/threonine phosphatase activity"/>
    <property type="evidence" value="ECO:0007669"/>
    <property type="project" value="TreeGrafter"/>
</dbReference>
<evidence type="ECO:0000256" key="4">
    <source>
        <dbReference type="ARBA" id="ARBA00022912"/>
    </source>
</evidence>
<name>A0A0L0DR91_THETB</name>
<dbReference type="PROSITE" id="PS50054">
    <property type="entry name" value="TYR_PHOSPHATASE_DUAL"/>
    <property type="match status" value="1"/>
</dbReference>
<dbReference type="Gene3D" id="3.90.190.10">
    <property type="entry name" value="Protein tyrosine phosphatase superfamily"/>
    <property type="match status" value="1"/>
</dbReference>
<dbReference type="PROSITE" id="PS00383">
    <property type="entry name" value="TYR_PHOSPHATASE_1"/>
    <property type="match status" value="1"/>
</dbReference>
<protein>
    <recommendedName>
        <fullName evidence="2">protein-tyrosine-phosphatase</fullName>
        <ecNumber evidence="2">3.1.3.48</ecNumber>
    </recommendedName>
</protein>
<keyword evidence="4" id="KW-0904">Protein phosphatase</keyword>
<gene>
    <name evidence="7" type="ORF">AMSG_12349</name>
</gene>
<evidence type="ECO:0000313" key="7">
    <source>
        <dbReference type="EMBL" id="KNC54536.1"/>
    </source>
</evidence>
<evidence type="ECO:0000259" key="6">
    <source>
        <dbReference type="PROSITE" id="PS50056"/>
    </source>
</evidence>
<dbReference type="STRING" id="461836.A0A0L0DR91"/>
<dbReference type="EC" id="3.1.3.48" evidence="2"/>
<evidence type="ECO:0000256" key="1">
    <source>
        <dbReference type="ARBA" id="ARBA00008601"/>
    </source>
</evidence>
<dbReference type="PANTHER" id="PTHR10159">
    <property type="entry name" value="DUAL SPECIFICITY PROTEIN PHOSPHATASE"/>
    <property type="match status" value="1"/>
</dbReference>
<proteinExistence type="inferred from homology"/>
<dbReference type="RefSeq" id="XP_013753592.1">
    <property type="nucleotide sequence ID" value="XM_013898138.1"/>
</dbReference>
<dbReference type="Pfam" id="PF00782">
    <property type="entry name" value="DSPc"/>
    <property type="match status" value="1"/>
</dbReference>
<dbReference type="AlphaFoldDB" id="A0A0L0DR91"/>
<dbReference type="NCBIfam" id="TIGR01571">
    <property type="entry name" value="A_thal_Cys_rich"/>
    <property type="match status" value="1"/>
</dbReference>
<accession>A0A0L0DR91</accession>
<dbReference type="eggNOG" id="KOG1716">
    <property type="taxonomic scope" value="Eukaryota"/>
</dbReference>
<evidence type="ECO:0000256" key="3">
    <source>
        <dbReference type="ARBA" id="ARBA00022801"/>
    </source>
</evidence>
<dbReference type="PROSITE" id="PS50056">
    <property type="entry name" value="TYR_PHOSPHATASE_2"/>
    <property type="match status" value="1"/>
</dbReference>
<keyword evidence="3" id="KW-0378">Hydrolase</keyword>
<feature type="domain" description="Tyrosine-protein phosphatase" evidence="5">
    <location>
        <begin position="126"/>
        <end position="261"/>
    </location>
</feature>
<evidence type="ECO:0000256" key="2">
    <source>
        <dbReference type="ARBA" id="ARBA00013064"/>
    </source>
</evidence>
<dbReference type="InterPro" id="IPR000387">
    <property type="entry name" value="Tyr_Pase_dom"/>
</dbReference>
<dbReference type="GO" id="GO:0017017">
    <property type="term" value="F:MAP kinase tyrosine/serine/threonine phosphatase activity"/>
    <property type="evidence" value="ECO:0007669"/>
    <property type="project" value="TreeGrafter"/>
</dbReference>
<comment type="similarity">
    <text evidence="1">Belongs to the protein-tyrosine phosphatase family. Non-receptor class dual specificity subfamily.</text>
</comment>
<dbReference type="GO" id="GO:0005737">
    <property type="term" value="C:cytoplasm"/>
    <property type="evidence" value="ECO:0007669"/>
    <property type="project" value="TreeGrafter"/>
</dbReference>
<organism evidence="7 8">
    <name type="scientific">Thecamonas trahens ATCC 50062</name>
    <dbReference type="NCBI Taxonomy" id="461836"/>
    <lineage>
        <taxon>Eukaryota</taxon>
        <taxon>Apusozoa</taxon>
        <taxon>Apusomonadida</taxon>
        <taxon>Apusomonadidae</taxon>
        <taxon>Thecamonas</taxon>
    </lineage>
</organism>
<reference evidence="7 8" key="1">
    <citation type="submission" date="2010-05" db="EMBL/GenBank/DDBJ databases">
        <title>The Genome Sequence of Thecamonas trahens ATCC 50062.</title>
        <authorList>
            <consortium name="The Broad Institute Genome Sequencing Platform"/>
            <person name="Russ C."/>
            <person name="Cuomo C."/>
            <person name="Shea T."/>
            <person name="Young S.K."/>
            <person name="Zeng Q."/>
            <person name="Koehrsen M."/>
            <person name="Haas B."/>
            <person name="Borodovsky M."/>
            <person name="Guigo R."/>
            <person name="Alvarado L."/>
            <person name="Berlin A."/>
            <person name="Bochicchio J."/>
            <person name="Borenstein D."/>
            <person name="Chapman S."/>
            <person name="Chen Z."/>
            <person name="Freedman E."/>
            <person name="Gellesch M."/>
            <person name="Goldberg J."/>
            <person name="Griggs A."/>
            <person name="Gujja S."/>
            <person name="Heilman E."/>
            <person name="Heiman D."/>
            <person name="Hepburn T."/>
            <person name="Howarth C."/>
            <person name="Jen D."/>
            <person name="Larson L."/>
            <person name="Mehta T."/>
            <person name="Park D."/>
            <person name="Pearson M."/>
            <person name="Roberts A."/>
            <person name="Saif S."/>
            <person name="Shenoy N."/>
            <person name="Sisk P."/>
            <person name="Stolte C."/>
            <person name="Sykes S."/>
            <person name="Thomson T."/>
            <person name="Walk T."/>
            <person name="White J."/>
            <person name="Yandava C."/>
            <person name="Burger G."/>
            <person name="Gray M.W."/>
            <person name="Holland P.W.H."/>
            <person name="King N."/>
            <person name="Lang F.B.F."/>
            <person name="Roger A.J."/>
            <person name="Ruiz-Trillo I."/>
            <person name="Lander E."/>
            <person name="Nusbaum C."/>
        </authorList>
    </citation>
    <scope>NUCLEOTIDE SEQUENCE [LARGE SCALE GENOMIC DNA]</scope>
    <source>
        <strain evidence="7 8">ATCC 50062</strain>
    </source>
</reference>
<dbReference type="InterPro" id="IPR029021">
    <property type="entry name" value="Prot-tyrosine_phosphatase-like"/>
</dbReference>
<dbReference type="InterPro" id="IPR006461">
    <property type="entry name" value="PLAC_motif_containing"/>
</dbReference>
<dbReference type="Pfam" id="PF04749">
    <property type="entry name" value="PLAC8"/>
    <property type="match status" value="1"/>
</dbReference>
<dbReference type="EMBL" id="GL349491">
    <property type="protein sequence ID" value="KNC54536.1"/>
    <property type="molecule type" value="Genomic_DNA"/>
</dbReference>
<dbReference type="OrthoDB" id="10252009at2759"/>
<dbReference type="GO" id="GO:0043409">
    <property type="term" value="P:negative regulation of MAPK cascade"/>
    <property type="evidence" value="ECO:0007669"/>
    <property type="project" value="TreeGrafter"/>
</dbReference>
<evidence type="ECO:0000259" key="5">
    <source>
        <dbReference type="PROSITE" id="PS50054"/>
    </source>
</evidence>